<accession>A0A919PWN7</accession>
<reference evidence="4" key="1">
    <citation type="submission" date="2021-01" db="EMBL/GenBank/DDBJ databases">
        <title>Whole genome shotgun sequence of Dactylosporangium siamense NBRC 106093.</title>
        <authorList>
            <person name="Komaki H."/>
            <person name="Tamura T."/>
        </authorList>
    </citation>
    <scope>NUCLEOTIDE SEQUENCE</scope>
    <source>
        <strain evidence="4">NBRC 106093</strain>
    </source>
</reference>
<evidence type="ECO:0000313" key="4">
    <source>
        <dbReference type="EMBL" id="GIG51667.1"/>
    </source>
</evidence>
<evidence type="ECO:0000256" key="2">
    <source>
        <dbReference type="ARBA" id="ARBA00022679"/>
    </source>
</evidence>
<keyword evidence="5" id="KW-1185">Reference proteome</keyword>
<comment type="caution">
    <text evidence="4">The sequence shown here is derived from an EMBL/GenBank/DDBJ whole genome shotgun (WGS) entry which is preliminary data.</text>
</comment>
<dbReference type="SUPFAM" id="SSF53756">
    <property type="entry name" value="UDP-Glycosyltransferase/glycogen phosphorylase"/>
    <property type="match status" value="1"/>
</dbReference>
<evidence type="ECO:0000259" key="3">
    <source>
        <dbReference type="Pfam" id="PF06722"/>
    </source>
</evidence>
<feature type="domain" description="Erythromycin biosynthesis protein CIII-like C-terminal" evidence="3">
    <location>
        <begin position="260"/>
        <end position="390"/>
    </location>
</feature>
<dbReference type="RefSeq" id="WP_203853274.1">
    <property type="nucleotide sequence ID" value="NZ_BAAAVW010000025.1"/>
</dbReference>
<evidence type="ECO:0000313" key="5">
    <source>
        <dbReference type="Proteomes" id="UP000660611"/>
    </source>
</evidence>
<dbReference type="InterPro" id="IPR010610">
    <property type="entry name" value="EryCIII-like_C"/>
</dbReference>
<dbReference type="InterPro" id="IPR050426">
    <property type="entry name" value="Glycosyltransferase_28"/>
</dbReference>
<dbReference type="GO" id="GO:0017000">
    <property type="term" value="P:antibiotic biosynthetic process"/>
    <property type="evidence" value="ECO:0007669"/>
    <property type="project" value="UniProtKB-ARBA"/>
</dbReference>
<dbReference type="EMBL" id="BONQ01000158">
    <property type="protein sequence ID" value="GIG51667.1"/>
    <property type="molecule type" value="Genomic_DNA"/>
</dbReference>
<protein>
    <submittedName>
        <fullName evidence="4">UDP-glucosyltransferase YjiC</fullName>
    </submittedName>
</protein>
<organism evidence="4 5">
    <name type="scientific">Dactylosporangium siamense</name>
    <dbReference type="NCBI Taxonomy" id="685454"/>
    <lineage>
        <taxon>Bacteria</taxon>
        <taxon>Bacillati</taxon>
        <taxon>Actinomycetota</taxon>
        <taxon>Actinomycetes</taxon>
        <taxon>Micromonosporales</taxon>
        <taxon>Micromonosporaceae</taxon>
        <taxon>Dactylosporangium</taxon>
    </lineage>
</organism>
<dbReference type="PANTHER" id="PTHR48050:SF13">
    <property type="entry name" value="STEROL 3-BETA-GLUCOSYLTRANSFERASE UGT80A2"/>
    <property type="match status" value="1"/>
</dbReference>
<dbReference type="Pfam" id="PF06722">
    <property type="entry name" value="EryCIII-like_C"/>
    <property type="match status" value="1"/>
</dbReference>
<gene>
    <name evidence="4" type="primary">yjiC</name>
    <name evidence="4" type="ORF">Dsi01nite_097080</name>
</gene>
<dbReference type="GO" id="GO:0016758">
    <property type="term" value="F:hexosyltransferase activity"/>
    <property type="evidence" value="ECO:0007669"/>
    <property type="project" value="InterPro"/>
</dbReference>
<dbReference type="GO" id="GO:0008194">
    <property type="term" value="F:UDP-glycosyltransferase activity"/>
    <property type="evidence" value="ECO:0007669"/>
    <property type="project" value="InterPro"/>
</dbReference>
<dbReference type="Gene3D" id="3.40.50.2000">
    <property type="entry name" value="Glycogen Phosphorylase B"/>
    <property type="match status" value="2"/>
</dbReference>
<dbReference type="InterPro" id="IPR002213">
    <property type="entry name" value="UDP_glucos_trans"/>
</dbReference>
<sequence length="395" mass="42820">MTTSPGHVAIFVFPDFGHFNPTLQIARHLVDRGHRVTYVVDSMYASAVASVGAALAGYTSVRRRLSTASHVESDEIAELGLDILADANTRVIPAARAAFTDDRPDLIVYDFESFVPARILAREWGVRTLQYFPYTASNDHFSLHAETMDRDADYVHKGVEAILEILAEVEPDPAKMWAMMAVADDHNLVFLPRALQPHGDTFDEKFTFLGHCLPSTPPPVTWSAPSEDIPVALISMGTESNERTGMFQLCADAFADKTWHVIMTLGRGNALDAGVSAVNVEAHEWMPHLAVLPRASVFVTHGGMGSLVEALYHGCPCVVVPHTPENTVNARRVDEIGIGRYLPASSLDPATLRAAVDELTNDPEVLARVAAMSAAMRASGGPSEGADVIERLLAD</sequence>
<evidence type="ECO:0000256" key="1">
    <source>
        <dbReference type="ARBA" id="ARBA00009995"/>
    </source>
</evidence>
<dbReference type="Proteomes" id="UP000660611">
    <property type="component" value="Unassembled WGS sequence"/>
</dbReference>
<keyword evidence="2" id="KW-0808">Transferase</keyword>
<dbReference type="PANTHER" id="PTHR48050">
    <property type="entry name" value="STEROL 3-BETA-GLUCOSYLTRANSFERASE"/>
    <property type="match status" value="1"/>
</dbReference>
<proteinExistence type="inferred from homology"/>
<dbReference type="NCBIfam" id="TIGR01426">
    <property type="entry name" value="MGT"/>
    <property type="match status" value="1"/>
</dbReference>
<dbReference type="InterPro" id="IPR006326">
    <property type="entry name" value="UDPGT_MGT-like"/>
</dbReference>
<comment type="similarity">
    <text evidence="1">Belongs to the UDP-glycosyltransferase family.</text>
</comment>
<dbReference type="CDD" id="cd03784">
    <property type="entry name" value="GT1_Gtf-like"/>
    <property type="match status" value="1"/>
</dbReference>
<dbReference type="AlphaFoldDB" id="A0A919PWN7"/>
<name>A0A919PWN7_9ACTN</name>
<dbReference type="FunFam" id="3.40.50.2000:FF:000072">
    <property type="entry name" value="Glycosyl transferase"/>
    <property type="match status" value="1"/>
</dbReference>